<dbReference type="PROSITE" id="PS51257">
    <property type="entry name" value="PROKAR_LIPOPROTEIN"/>
    <property type="match status" value="1"/>
</dbReference>
<accession>A0A859FAQ1</accession>
<evidence type="ECO:0000313" key="3">
    <source>
        <dbReference type="Proteomes" id="UP000318138"/>
    </source>
</evidence>
<name>A0A859FAQ1_9BACI</name>
<organism evidence="2 3">
    <name type="scientific">Paenalkalicoccus suaedae</name>
    <dbReference type="NCBI Taxonomy" id="2592382"/>
    <lineage>
        <taxon>Bacteria</taxon>
        <taxon>Bacillati</taxon>
        <taxon>Bacillota</taxon>
        <taxon>Bacilli</taxon>
        <taxon>Bacillales</taxon>
        <taxon>Bacillaceae</taxon>
        <taxon>Paenalkalicoccus</taxon>
    </lineage>
</organism>
<feature type="chain" id="PRO_5038548442" evidence="1">
    <location>
        <begin position="21"/>
        <end position="203"/>
    </location>
</feature>
<dbReference type="EMBL" id="CP041372">
    <property type="protein sequence ID" value="QKS70037.1"/>
    <property type="molecule type" value="Genomic_DNA"/>
</dbReference>
<dbReference type="Proteomes" id="UP000318138">
    <property type="component" value="Chromosome"/>
</dbReference>
<reference evidence="3" key="1">
    <citation type="submission" date="2019-07" db="EMBL/GenBank/DDBJ databases">
        <title>Bacillus alkalisoli sp. nov. isolated from saline soil.</title>
        <authorList>
            <person name="Sun J.-Q."/>
            <person name="Xu L."/>
        </authorList>
    </citation>
    <scope>NUCLEOTIDE SEQUENCE [LARGE SCALE GENOMIC DNA]</scope>
    <source>
        <strain evidence="3">M4U3P1</strain>
    </source>
</reference>
<dbReference type="KEGG" id="psua:FLK61_25015"/>
<gene>
    <name evidence="2" type="ORF">FLK61_25015</name>
</gene>
<keyword evidence="1" id="KW-0732">Signal</keyword>
<sequence>MKKWLGSLGLCALVVLSACGSENSAMEVAGAEESDAVDMFEKITGGELFYTAFDITDATTRSLRVNIEQYKDGELIEDHGGLELSGFLEDSTEGNLAVSFTEKTAEDNRTMVIDVMVETISDQNTSQSRTSVEMDVEDNGYGFDVLTESASFEVGDEKIVALYQGTGDTDELRPITTEASEEDLAEQPHVIVVKLRIDGETDN</sequence>
<dbReference type="AlphaFoldDB" id="A0A859FAQ1"/>
<proteinExistence type="predicted"/>
<evidence type="ECO:0000256" key="1">
    <source>
        <dbReference type="SAM" id="SignalP"/>
    </source>
</evidence>
<protein>
    <submittedName>
        <fullName evidence="2">Uncharacterized protein</fullName>
    </submittedName>
</protein>
<evidence type="ECO:0000313" key="2">
    <source>
        <dbReference type="EMBL" id="QKS70037.1"/>
    </source>
</evidence>
<keyword evidence="3" id="KW-1185">Reference proteome</keyword>
<feature type="signal peptide" evidence="1">
    <location>
        <begin position="1"/>
        <end position="20"/>
    </location>
</feature>